<dbReference type="AlphaFoldDB" id="A0A914XS64"/>
<evidence type="ECO:0000313" key="2">
    <source>
        <dbReference type="WBParaSite" id="PSU_v2.g10118.t1"/>
    </source>
</evidence>
<protein>
    <submittedName>
        <fullName evidence="2">Uncharacterized protein</fullName>
    </submittedName>
</protein>
<dbReference type="WBParaSite" id="PSU_v2.g10118.t1">
    <property type="protein sequence ID" value="PSU_v2.g10118.t1"/>
    <property type="gene ID" value="PSU_v2.g10118"/>
</dbReference>
<accession>A0A914XS64</accession>
<name>A0A914XS64_9BILA</name>
<proteinExistence type="predicted"/>
<organism evidence="1 2">
    <name type="scientific">Panagrolaimus superbus</name>
    <dbReference type="NCBI Taxonomy" id="310955"/>
    <lineage>
        <taxon>Eukaryota</taxon>
        <taxon>Metazoa</taxon>
        <taxon>Ecdysozoa</taxon>
        <taxon>Nematoda</taxon>
        <taxon>Chromadorea</taxon>
        <taxon>Rhabditida</taxon>
        <taxon>Tylenchina</taxon>
        <taxon>Panagrolaimomorpha</taxon>
        <taxon>Panagrolaimoidea</taxon>
        <taxon>Panagrolaimidae</taxon>
        <taxon>Panagrolaimus</taxon>
    </lineage>
</organism>
<sequence>MYENGTVVPVETIFAKLRKIKHISYVFGEETAKLVTKETSENLTKIIDISELKGFLLSWIPSNFDFETFKKFTDTHKQIYFHVKALTFSNLFDEINNYVYDF</sequence>
<keyword evidence="1" id="KW-1185">Reference proteome</keyword>
<evidence type="ECO:0000313" key="1">
    <source>
        <dbReference type="Proteomes" id="UP000887577"/>
    </source>
</evidence>
<reference evidence="2" key="1">
    <citation type="submission" date="2022-11" db="UniProtKB">
        <authorList>
            <consortium name="WormBaseParasite"/>
        </authorList>
    </citation>
    <scope>IDENTIFICATION</scope>
</reference>
<dbReference type="Proteomes" id="UP000887577">
    <property type="component" value="Unplaced"/>
</dbReference>